<comment type="similarity">
    <text evidence="1 4">Belongs to the short-chain dehydrogenases/reductases (SDR) family.</text>
</comment>
<dbReference type="PROSITE" id="PS00061">
    <property type="entry name" value="ADH_SHORT"/>
    <property type="match status" value="1"/>
</dbReference>
<evidence type="ECO:0000256" key="3">
    <source>
        <dbReference type="ARBA" id="ARBA00023002"/>
    </source>
</evidence>
<evidence type="ECO:0000256" key="1">
    <source>
        <dbReference type="ARBA" id="ARBA00006484"/>
    </source>
</evidence>
<evidence type="ECO:0000313" key="6">
    <source>
        <dbReference type="Proteomes" id="UP001610432"/>
    </source>
</evidence>
<dbReference type="PRINTS" id="PR00080">
    <property type="entry name" value="SDRFAMILY"/>
</dbReference>
<evidence type="ECO:0000313" key="5">
    <source>
        <dbReference type="EMBL" id="KAL2867703.1"/>
    </source>
</evidence>
<evidence type="ECO:0000256" key="2">
    <source>
        <dbReference type="ARBA" id="ARBA00022857"/>
    </source>
</evidence>
<dbReference type="PANTHER" id="PTHR43976">
    <property type="entry name" value="SHORT CHAIN DEHYDROGENASE"/>
    <property type="match status" value="1"/>
</dbReference>
<sequence>MNGYAEKAYEAFGRLDVLVNNAAYSAESDDAAVKAQFDTNVFALLRLVRAVLPNLRKQGSGTIINFSSIGGLISYASKGIYCATKFAVEALTQALATEIEPFGLKAVAVEPGYFRTSFLSSVASGANIAPPLAVYDETPAHEARAAFTQYNGQQRGNPKEGAARKWEYVADKGLLKGKEKLLRLPLGMDTGGAMRELAAELNRTAEHYEDVWSSTDFKQ</sequence>
<dbReference type="PRINTS" id="PR00081">
    <property type="entry name" value="GDHRDH"/>
</dbReference>
<dbReference type="InterPro" id="IPR036291">
    <property type="entry name" value="NAD(P)-bd_dom_sf"/>
</dbReference>
<gene>
    <name evidence="5" type="ORF">BJX67DRAFT_76282</name>
</gene>
<dbReference type="EMBL" id="JBFXLQ010000017">
    <property type="protein sequence ID" value="KAL2867703.1"/>
    <property type="molecule type" value="Genomic_DNA"/>
</dbReference>
<organism evidence="5 6">
    <name type="scientific">Aspergillus lucknowensis</name>
    <dbReference type="NCBI Taxonomy" id="176173"/>
    <lineage>
        <taxon>Eukaryota</taxon>
        <taxon>Fungi</taxon>
        <taxon>Dikarya</taxon>
        <taxon>Ascomycota</taxon>
        <taxon>Pezizomycotina</taxon>
        <taxon>Eurotiomycetes</taxon>
        <taxon>Eurotiomycetidae</taxon>
        <taxon>Eurotiales</taxon>
        <taxon>Aspergillaceae</taxon>
        <taxon>Aspergillus</taxon>
        <taxon>Aspergillus subgen. Nidulantes</taxon>
    </lineage>
</organism>
<dbReference type="InterPro" id="IPR051911">
    <property type="entry name" value="SDR_oxidoreductase"/>
</dbReference>
<protein>
    <submittedName>
        <fullName evidence="5">Uncharacterized protein</fullName>
    </submittedName>
</protein>
<dbReference type="Gene3D" id="3.40.50.720">
    <property type="entry name" value="NAD(P)-binding Rossmann-like Domain"/>
    <property type="match status" value="1"/>
</dbReference>
<proteinExistence type="inferred from homology"/>
<dbReference type="InterPro" id="IPR002347">
    <property type="entry name" value="SDR_fam"/>
</dbReference>
<dbReference type="Pfam" id="PF00106">
    <property type="entry name" value="adh_short"/>
    <property type="match status" value="1"/>
</dbReference>
<dbReference type="InterPro" id="IPR020904">
    <property type="entry name" value="Sc_DH/Rdtase_CS"/>
</dbReference>
<keyword evidence="6" id="KW-1185">Reference proteome</keyword>
<comment type="caution">
    <text evidence="5">The sequence shown here is derived from an EMBL/GenBank/DDBJ whole genome shotgun (WGS) entry which is preliminary data.</text>
</comment>
<keyword evidence="3" id="KW-0560">Oxidoreductase</keyword>
<dbReference type="SUPFAM" id="SSF51735">
    <property type="entry name" value="NAD(P)-binding Rossmann-fold domains"/>
    <property type="match status" value="1"/>
</dbReference>
<dbReference type="RefSeq" id="XP_070886682.1">
    <property type="nucleotide sequence ID" value="XM_071035408.1"/>
</dbReference>
<dbReference type="Proteomes" id="UP001610432">
    <property type="component" value="Unassembled WGS sequence"/>
</dbReference>
<dbReference type="GeneID" id="98150480"/>
<evidence type="ECO:0000256" key="4">
    <source>
        <dbReference type="RuleBase" id="RU000363"/>
    </source>
</evidence>
<keyword evidence="2" id="KW-0521">NADP</keyword>
<reference evidence="5 6" key="1">
    <citation type="submission" date="2024-07" db="EMBL/GenBank/DDBJ databases">
        <title>Section-level genome sequencing and comparative genomics of Aspergillus sections Usti and Cavernicolus.</title>
        <authorList>
            <consortium name="Lawrence Berkeley National Laboratory"/>
            <person name="Nybo J.L."/>
            <person name="Vesth T.C."/>
            <person name="Theobald S."/>
            <person name="Frisvad J.C."/>
            <person name="Larsen T.O."/>
            <person name="Kjaerboelling I."/>
            <person name="Rothschild-Mancinelli K."/>
            <person name="Lyhne E.K."/>
            <person name="Kogle M.E."/>
            <person name="Barry K."/>
            <person name="Clum A."/>
            <person name="Na H."/>
            <person name="Ledsgaard L."/>
            <person name="Lin J."/>
            <person name="Lipzen A."/>
            <person name="Kuo A."/>
            <person name="Riley R."/>
            <person name="Mondo S."/>
            <person name="Labutti K."/>
            <person name="Haridas S."/>
            <person name="Pangalinan J."/>
            <person name="Salamov A.A."/>
            <person name="Simmons B.A."/>
            <person name="Magnuson J.K."/>
            <person name="Chen J."/>
            <person name="Drula E."/>
            <person name="Henrissat B."/>
            <person name="Wiebenga A."/>
            <person name="Lubbers R.J."/>
            <person name="Gomes A.C."/>
            <person name="Macurrencykelacurrency M.R."/>
            <person name="Stajich J."/>
            <person name="Grigoriev I.V."/>
            <person name="Mortensen U.H."/>
            <person name="De Vries R.P."/>
            <person name="Baker S.E."/>
            <person name="Andersen M.R."/>
        </authorList>
    </citation>
    <scope>NUCLEOTIDE SEQUENCE [LARGE SCALE GENOMIC DNA]</scope>
    <source>
        <strain evidence="5 6">CBS 449.75</strain>
    </source>
</reference>
<name>A0ABR4LWE6_9EURO</name>
<accession>A0ABR4LWE6</accession>
<dbReference type="PANTHER" id="PTHR43976:SF16">
    <property type="entry name" value="SHORT-CHAIN DEHYDROGENASE_REDUCTASE FAMILY PROTEIN"/>
    <property type="match status" value="1"/>
</dbReference>